<feature type="domain" description="Arrestin-like N-terminal" evidence="2">
    <location>
        <begin position="5"/>
        <end position="121"/>
    </location>
</feature>
<dbReference type="PANTHER" id="PTHR11188:SF17">
    <property type="entry name" value="FI21816P1"/>
    <property type="match status" value="1"/>
</dbReference>
<dbReference type="GO" id="GO:0030674">
    <property type="term" value="F:protein-macromolecule adaptor activity"/>
    <property type="evidence" value="ECO:0007669"/>
    <property type="project" value="TreeGrafter"/>
</dbReference>
<dbReference type="CDD" id="cd22952">
    <property type="entry name" value="ART10-like"/>
    <property type="match status" value="1"/>
</dbReference>
<dbReference type="AlphaFoldDB" id="A5E670"/>
<reference evidence="3 4" key="1">
    <citation type="journal article" date="2009" name="Nature">
        <title>Evolution of pathogenicity and sexual reproduction in eight Candida genomes.</title>
        <authorList>
            <person name="Butler G."/>
            <person name="Rasmussen M.D."/>
            <person name="Lin M.F."/>
            <person name="Santos M.A."/>
            <person name="Sakthikumar S."/>
            <person name="Munro C.A."/>
            <person name="Rheinbay E."/>
            <person name="Grabherr M."/>
            <person name="Forche A."/>
            <person name="Reedy J.L."/>
            <person name="Agrafioti I."/>
            <person name="Arnaud M.B."/>
            <person name="Bates S."/>
            <person name="Brown A.J."/>
            <person name="Brunke S."/>
            <person name="Costanzo M.C."/>
            <person name="Fitzpatrick D.A."/>
            <person name="de Groot P.W."/>
            <person name="Harris D."/>
            <person name="Hoyer L.L."/>
            <person name="Hube B."/>
            <person name="Klis F.M."/>
            <person name="Kodira C."/>
            <person name="Lennard N."/>
            <person name="Logue M.E."/>
            <person name="Martin R."/>
            <person name="Neiman A.M."/>
            <person name="Nikolaou E."/>
            <person name="Quail M.A."/>
            <person name="Quinn J."/>
            <person name="Santos M.C."/>
            <person name="Schmitzberger F.F."/>
            <person name="Sherlock G."/>
            <person name="Shah P."/>
            <person name="Silverstein K.A."/>
            <person name="Skrzypek M.S."/>
            <person name="Soll D."/>
            <person name="Staggs R."/>
            <person name="Stansfield I."/>
            <person name="Stumpf M.P."/>
            <person name="Sudbery P.E."/>
            <person name="Srikantha T."/>
            <person name="Zeng Q."/>
            <person name="Berman J."/>
            <person name="Berriman M."/>
            <person name="Heitman J."/>
            <person name="Gow N.A."/>
            <person name="Lorenz M.C."/>
            <person name="Birren B.W."/>
            <person name="Kellis M."/>
            <person name="Cuomo C.A."/>
        </authorList>
    </citation>
    <scope>NUCLEOTIDE SEQUENCE [LARGE SCALE GENOMIC DNA]</scope>
    <source>
        <strain evidence="4">ATCC 11503 / BCRC 21390 / CBS 2605 / JCM 1781 / NBRC 1676 / NRRL YB-4239</strain>
    </source>
</reference>
<name>A5E670_LODEL</name>
<proteinExistence type="predicted"/>
<dbReference type="GO" id="GO:0005886">
    <property type="term" value="C:plasma membrane"/>
    <property type="evidence" value="ECO:0007669"/>
    <property type="project" value="TreeGrafter"/>
</dbReference>
<dbReference type="KEGG" id="lel:PVL30_005246"/>
<dbReference type="eggNOG" id="ENOG502QWIY">
    <property type="taxonomic scope" value="Eukaryota"/>
</dbReference>
<dbReference type="HOGENOM" id="CLU_024073_0_0_1"/>
<keyword evidence="4" id="KW-1185">Reference proteome</keyword>
<evidence type="ECO:0000313" key="3">
    <source>
        <dbReference type="EMBL" id="EDK46928.1"/>
    </source>
</evidence>
<feature type="region of interest" description="Disordered" evidence="1">
    <location>
        <begin position="308"/>
        <end position="330"/>
    </location>
</feature>
<dbReference type="GO" id="GO:0005829">
    <property type="term" value="C:cytosol"/>
    <property type="evidence" value="ECO:0007669"/>
    <property type="project" value="TreeGrafter"/>
</dbReference>
<dbReference type="GO" id="GO:0031625">
    <property type="term" value="F:ubiquitin protein ligase binding"/>
    <property type="evidence" value="ECO:0007669"/>
    <property type="project" value="TreeGrafter"/>
</dbReference>
<protein>
    <recommendedName>
        <fullName evidence="2">Arrestin-like N-terminal domain-containing protein</fullName>
    </recommendedName>
</protein>
<dbReference type="InterPro" id="IPR011021">
    <property type="entry name" value="Arrestin-like_N"/>
</dbReference>
<dbReference type="STRING" id="379508.A5E670"/>
<dbReference type="GeneID" id="5230859"/>
<feature type="compositionally biased region" description="Polar residues" evidence="1">
    <location>
        <begin position="613"/>
        <end position="626"/>
    </location>
</feature>
<dbReference type="OMA" id="NQPEFYT"/>
<feature type="region of interest" description="Disordered" evidence="1">
    <location>
        <begin position="572"/>
        <end position="643"/>
    </location>
</feature>
<organism evidence="3 4">
    <name type="scientific">Lodderomyces elongisporus (strain ATCC 11503 / CBS 2605 / JCM 1781 / NBRC 1676 / NRRL YB-4239)</name>
    <name type="common">Yeast</name>
    <name type="synonym">Saccharomyces elongisporus</name>
    <dbReference type="NCBI Taxonomy" id="379508"/>
    <lineage>
        <taxon>Eukaryota</taxon>
        <taxon>Fungi</taxon>
        <taxon>Dikarya</taxon>
        <taxon>Ascomycota</taxon>
        <taxon>Saccharomycotina</taxon>
        <taxon>Pichiomycetes</taxon>
        <taxon>Debaryomycetaceae</taxon>
        <taxon>Candida/Lodderomyces clade</taxon>
        <taxon>Lodderomyces</taxon>
    </lineage>
</organism>
<dbReference type="PANTHER" id="PTHR11188">
    <property type="entry name" value="ARRESTIN DOMAIN CONTAINING PROTEIN"/>
    <property type="match status" value="1"/>
</dbReference>
<dbReference type="InterPro" id="IPR014752">
    <property type="entry name" value="Arrestin-like_C"/>
</dbReference>
<accession>A5E670</accession>
<dbReference type="VEuPathDB" id="FungiDB:LELG_05109"/>
<evidence type="ECO:0000256" key="1">
    <source>
        <dbReference type="SAM" id="MobiDB-lite"/>
    </source>
</evidence>
<gene>
    <name evidence="3" type="ORF">LELG_05109</name>
</gene>
<evidence type="ECO:0000259" key="2">
    <source>
        <dbReference type="Pfam" id="PF00339"/>
    </source>
</evidence>
<dbReference type="Proteomes" id="UP000001996">
    <property type="component" value="Unassembled WGS sequence"/>
</dbReference>
<dbReference type="InParanoid" id="A5E670"/>
<dbReference type="Gene3D" id="2.60.40.640">
    <property type="match status" value="1"/>
</dbReference>
<evidence type="ECO:0000313" key="4">
    <source>
        <dbReference type="Proteomes" id="UP000001996"/>
    </source>
</evidence>
<dbReference type="Pfam" id="PF00339">
    <property type="entry name" value="Arrestin_N"/>
    <property type="match status" value="1"/>
</dbReference>
<dbReference type="InterPro" id="IPR050357">
    <property type="entry name" value="Arrestin_domain-protein"/>
</dbReference>
<dbReference type="EMBL" id="CH981531">
    <property type="protein sequence ID" value="EDK46928.1"/>
    <property type="molecule type" value="Genomic_DNA"/>
</dbReference>
<dbReference type="OrthoDB" id="3365616at2759"/>
<dbReference type="GO" id="GO:0070086">
    <property type="term" value="P:ubiquitin-dependent endocytosis"/>
    <property type="evidence" value="ECO:0007669"/>
    <property type="project" value="TreeGrafter"/>
</dbReference>
<sequence>MSTVKIEIDRSATDGTFTNHDVIRGTIVLVVSKAITLNFIQVKLEGIASSQLRIPKEQHQRDKNRNERQYKIIRDQHKVLYDTQIVFPPNNVREVSKAKDFTLAPGNYQYPFEFTIPLNNSCVKMNGITNKVLLNLKTYDVMVNNGNFGVGYMRNKGKGYMDDMFGPNRERPPHHTPQPYHVTMQLPPSLSGLGDLANIKYFVKVTCKRSSFFKTNKRAYDPFIFLPLDLNMHNQLQPHIPATANGEYDVEYKEAFVRKELVFYNRIPEIVAVKVPSPSKEKQKQPLPPVPQIAPKKQGFFQKIFSSTDSSYGSGSSGSGSGGSTGASTLLRGRNKQHENEIHSKNVPFSFEIRFRHPAFLIPTKPPSFKLYIVSTLNPLRYTLSEFGRPDESNGLGVIYLQTLDIKLNAITVVSVVENDGLSDDYHMAQHENSISVCKNTFQNLKFDLMHGQPNRHAFQSSNINMNAQGSLFEIEIPKKYFANCVLPDHLAPSFKTCNITRRYDMTVIAGFSSERIDDFSNKKELKKIKYIELECANIRVASGLNMTSTLQSNALRSSVPLLSNALQASIQKLPTPPPSRPLTNRANGSGSGSVRKFSHSSVGASGIESLPNGHTSQRPNGNFEKSSGLPETLTGAGSANEVGNMSENELETATGTGIASGHAPENTMLPTYDDVVLESSYQDDSEHQRARRRYKQLGQYYHDLDGYS</sequence>
<feature type="compositionally biased region" description="Gly residues" evidence="1">
    <location>
        <begin position="315"/>
        <end position="325"/>
    </location>
</feature>